<comment type="caution">
    <text evidence="3">The sequence shown here is derived from an EMBL/GenBank/DDBJ whole genome shotgun (WGS) entry which is preliminary data.</text>
</comment>
<dbReference type="Proteomes" id="UP001601948">
    <property type="component" value="Unassembled WGS sequence"/>
</dbReference>
<name>A0ABW6QPJ7_9NOCA</name>
<dbReference type="Pfam" id="PF12079">
    <property type="entry name" value="DUF3558"/>
    <property type="match status" value="1"/>
</dbReference>
<keyword evidence="2" id="KW-0732">Signal</keyword>
<dbReference type="EMBL" id="JBIAPI010000001">
    <property type="protein sequence ID" value="MFF3222575.1"/>
    <property type="molecule type" value="Genomic_DNA"/>
</dbReference>
<proteinExistence type="predicted"/>
<protein>
    <submittedName>
        <fullName evidence="3">DUF3558 domain-containing protein</fullName>
    </submittedName>
</protein>
<keyword evidence="4" id="KW-1185">Reference proteome</keyword>
<dbReference type="InterPro" id="IPR024520">
    <property type="entry name" value="DUF3558"/>
</dbReference>
<evidence type="ECO:0000256" key="2">
    <source>
        <dbReference type="SAM" id="SignalP"/>
    </source>
</evidence>
<feature type="chain" id="PRO_5046291386" evidence="2">
    <location>
        <begin position="33"/>
        <end position="195"/>
    </location>
</feature>
<evidence type="ECO:0000313" key="4">
    <source>
        <dbReference type="Proteomes" id="UP001601948"/>
    </source>
</evidence>
<organism evidence="3 4">
    <name type="scientific">Nocardia suismassiliense</name>
    <dbReference type="NCBI Taxonomy" id="2077092"/>
    <lineage>
        <taxon>Bacteria</taxon>
        <taxon>Bacillati</taxon>
        <taxon>Actinomycetota</taxon>
        <taxon>Actinomycetes</taxon>
        <taxon>Mycobacteriales</taxon>
        <taxon>Nocardiaceae</taxon>
        <taxon>Nocardia</taxon>
    </lineage>
</organism>
<evidence type="ECO:0000256" key="1">
    <source>
        <dbReference type="SAM" id="MobiDB-lite"/>
    </source>
</evidence>
<feature type="signal peptide" evidence="2">
    <location>
        <begin position="1"/>
        <end position="32"/>
    </location>
</feature>
<accession>A0ABW6QPJ7</accession>
<evidence type="ECO:0000313" key="3">
    <source>
        <dbReference type="EMBL" id="MFF3222575.1"/>
    </source>
</evidence>
<feature type="region of interest" description="Disordered" evidence="1">
    <location>
        <begin position="31"/>
        <end position="58"/>
    </location>
</feature>
<sequence>MSLVQHGSRSPGIGFAAAALLAALLTGCGTEAKTSGTPTTPTATAPSATKTTGSDPQATFDPCAALTPQFLGTHQWDALPPSPKQNTTGGISWKGCRYVAKAGYGFTVETTNGTLDQVRQKFPAAVDISINGRKALRYEARPDVPGGCSINVETKSGSLYLLVDDPTGKHPRKLSPCDTATEIAQAVAPLLPAGS</sequence>
<feature type="compositionally biased region" description="Low complexity" evidence="1">
    <location>
        <begin position="31"/>
        <end position="54"/>
    </location>
</feature>
<reference evidence="3 4" key="1">
    <citation type="submission" date="2024-10" db="EMBL/GenBank/DDBJ databases">
        <title>The Natural Products Discovery Center: Release of the First 8490 Sequenced Strains for Exploring Actinobacteria Biosynthetic Diversity.</title>
        <authorList>
            <person name="Kalkreuter E."/>
            <person name="Kautsar S.A."/>
            <person name="Yang D."/>
            <person name="Bader C.D."/>
            <person name="Teijaro C.N."/>
            <person name="Fluegel L."/>
            <person name="Davis C.M."/>
            <person name="Simpson J.R."/>
            <person name="Lauterbach L."/>
            <person name="Steele A.D."/>
            <person name="Gui C."/>
            <person name="Meng S."/>
            <person name="Li G."/>
            <person name="Viehrig K."/>
            <person name="Ye F."/>
            <person name="Su P."/>
            <person name="Kiefer A.F."/>
            <person name="Nichols A."/>
            <person name="Cepeda A.J."/>
            <person name="Yan W."/>
            <person name="Fan B."/>
            <person name="Jiang Y."/>
            <person name="Adhikari A."/>
            <person name="Zheng C.-J."/>
            <person name="Schuster L."/>
            <person name="Cowan T.M."/>
            <person name="Smanski M.J."/>
            <person name="Chevrette M.G."/>
            <person name="De Carvalho L.P.S."/>
            <person name="Shen B."/>
        </authorList>
    </citation>
    <scope>NUCLEOTIDE SEQUENCE [LARGE SCALE GENOMIC DNA]</scope>
    <source>
        <strain evidence="3 4">NPDC003040</strain>
    </source>
</reference>
<gene>
    <name evidence="3" type="ORF">ACFYV7_07245</name>
</gene>
<dbReference type="RefSeq" id="WP_387714736.1">
    <property type="nucleotide sequence ID" value="NZ_JBIAPI010000001.1"/>
</dbReference>